<evidence type="ECO:0000256" key="13">
    <source>
        <dbReference type="SAM" id="SignalP"/>
    </source>
</evidence>
<evidence type="ECO:0000259" key="14">
    <source>
        <dbReference type="PROSITE" id="PS50011"/>
    </source>
</evidence>
<keyword evidence="13" id="KW-0732">Signal</keyword>
<dbReference type="AlphaFoldDB" id="A0A8T0HJL4"/>
<evidence type="ECO:0000256" key="8">
    <source>
        <dbReference type="ARBA" id="ARBA00023170"/>
    </source>
</evidence>
<dbReference type="InterPro" id="IPR032675">
    <property type="entry name" value="LRR_dom_sf"/>
</dbReference>
<evidence type="ECO:0000256" key="6">
    <source>
        <dbReference type="ARBA" id="ARBA00022989"/>
    </source>
</evidence>
<evidence type="ECO:0000256" key="12">
    <source>
        <dbReference type="SAM" id="Phobius"/>
    </source>
</evidence>
<comment type="subcellular location">
    <subcellularLocation>
        <location evidence="1">Membrane</location>
        <topology evidence="1">Single-pass membrane protein</topology>
    </subcellularLocation>
</comment>
<evidence type="ECO:0000313" key="16">
    <source>
        <dbReference type="Proteomes" id="UP000822688"/>
    </source>
</evidence>
<dbReference type="Gene3D" id="3.30.200.20">
    <property type="entry name" value="Phosphorylase Kinase, domain 1"/>
    <property type="match status" value="1"/>
</dbReference>
<dbReference type="GO" id="GO:0016020">
    <property type="term" value="C:membrane"/>
    <property type="evidence" value="ECO:0007669"/>
    <property type="project" value="UniProtKB-SubCell"/>
</dbReference>
<evidence type="ECO:0000256" key="4">
    <source>
        <dbReference type="ARBA" id="ARBA00022692"/>
    </source>
</evidence>
<keyword evidence="5" id="KW-0677">Repeat</keyword>
<evidence type="ECO:0000256" key="9">
    <source>
        <dbReference type="ARBA" id="ARBA00047899"/>
    </source>
</evidence>
<feature type="signal peptide" evidence="13">
    <location>
        <begin position="1"/>
        <end position="32"/>
    </location>
</feature>
<comment type="catalytic activity">
    <reaction evidence="9">
        <text>L-threonyl-[protein] + ATP = O-phospho-L-threonyl-[protein] + ADP + H(+)</text>
        <dbReference type="Rhea" id="RHEA:46608"/>
        <dbReference type="Rhea" id="RHEA-COMP:11060"/>
        <dbReference type="Rhea" id="RHEA-COMP:11605"/>
        <dbReference type="ChEBI" id="CHEBI:15378"/>
        <dbReference type="ChEBI" id="CHEBI:30013"/>
        <dbReference type="ChEBI" id="CHEBI:30616"/>
        <dbReference type="ChEBI" id="CHEBI:61977"/>
        <dbReference type="ChEBI" id="CHEBI:456216"/>
        <dbReference type="EC" id="2.7.11.1"/>
    </reaction>
</comment>
<gene>
    <name evidence="15" type="ORF">KC19_6G202600</name>
</gene>
<dbReference type="Pfam" id="PF12819">
    <property type="entry name" value="Malectin_like"/>
    <property type="match status" value="1"/>
</dbReference>
<keyword evidence="7 12" id="KW-0472">Membrane</keyword>
<evidence type="ECO:0000256" key="10">
    <source>
        <dbReference type="ARBA" id="ARBA00048679"/>
    </source>
</evidence>
<evidence type="ECO:0000256" key="5">
    <source>
        <dbReference type="ARBA" id="ARBA00022737"/>
    </source>
</evidence>
<comment type="catalytic activity">
    <reaction evidence="10">
        <text>L-seryl-[protein] + ATP = O-phospho-L-seryl-[protein] + ADP + H(+)</text>
        <dbReference type="Rhea" id="RHEA:17989"/>
        <dbReference type="Rhea" id="RHEA-COMP:9863"/>
        <dbReference type="Rhea" id="RHEA-COMP:11604"/>
        <dbReference type="ChEBI" id="CHEBI:15378"/>
        <dbReference type="ChEBI" id="CHEBI:29999"/>
        <dbReference type="ChEBI" id="CHEBI:30616"/>
        <dbReference type="ChEBI" id="CHEBI:83421"/>
        <dbReference type="ChEBI" id="CHEBI:456216"/>
        <dbReference type="EC" id="2.7.11.1"/>
    </reaction>
</comment>
<feature type="domain" description="Protein kinase" evidence="14">
    <location>
        <begin position="629"/>
        <end position="909"/>
    </location>
</feature>
<evidence type="ECO:0000256" key="11">
    <source>
        <dbReference type="SAM" id="MobiDB-lite"/>
    </source>
</evidence>
<dbReference type="InterPro" id="IPR011009">
    <property type="entry name" value="Kinase-like_dom_sf"/>
</dbReference>
<dbReference type="FunFam" id="1.10.510.10:FF:000146">
    <property type="entry name" value="LRR receptor-like serine/threonine-protein kinase IOS1"/>
    <property type="match status" value="1"/>
</dbReference>
<dbReference type="Pfam" id="PF07714">
    <property type="entry name" value="PK_Tyr_Ser-Thr"/>
    <property type="match status" value="1"/>
</dbReference>
<organism evidence="15 16">
    <name type="scientific">Ceratodon purpureus</name>
    <name type="common">Fire moss</name>
    <name type="synonym">Dicranum purpureum</name>
    <dbReference type="NCBI Taxonomy" id="3225"/>
    <lineage>
        <taxon>Eukaryota</taxon>
        <taxon>Viridiplantae</taxon>
        <taxon>Streptophyta</taxon>
        <taxon>Embryophyta</taxon>
        <taxon>Bryophyta</taxon>
        <taxon>Bryophytina</taxon>
        <taxon>Bryopsida</taxon>
        <taxon>Dicranidae</taxon>
        <taxon>Pseudoditrichales</taxon>
        <taxon>Ditrichaceae</taxon>
        <taxon>Ceratodon</taxon>
    </lineage>
</organism>
<evidence type="ECO:0000256" key="2">
    <source>
        <dbReference type="ARBA" id="ARBA00012513"/>
    </source>
</evidence>
<dbReference type="PANTHER" id="PTHR45631:SF68">
    <property type="entry name" value="REPEAT FAMILY PROTEIN, PUTATIVE, EXPRESSED-RELATED"/>
    <property type="match status" value="1"/>
</dbReference>
<dbReference type="CDD" id="cd14066">
    <property type="entry name" value="STKc_IRAK"/>
    <property type="match status" value="1"/>
</dbReference>
<evidence type="ECO:0000256" key="7">
    <source>
        <dbReference type="ARBA" id="ARBA00023136"/>
    </source>
</evidence>
<dbReference type="Proteomes" id="UP000822688">
    <property type="component" value="Chromosome 6"/>
</dbReference>
<keyword evidence="4 12" id="KW-0812">Transmembrane</keyword>
<feature type="chain" id="PRO_5035847811" description="non-specific serine/threonine protein kinase" evidence="13">
    <location>
        <begin position="33"/>
        <end position="940"/>
    </location>
</feature>
<keyword evidence="16" id="KW-1185">Reference proteome</keyword>
<dbReference type="GO" id="GO:0005524">
    <property type="term" value="F:ATP binding"/>
    <property type="evidence" value="ECO:0007669"/>
    <property type="project" value="InterPro"/>
</dbReference>
<dbReference type="GO" id="GO:0004672">
    <property type="term" value="F:protein kinase activity"/>
    <property type="evidence" value="ECO:0007669"/>
    <property type="project" value="InterPro"/>
</dbReference>
<name>A0A8T0HJL4_CERPU</name>
<dbReference type="Pfam" id="PF00560">
    <property type="entry name" value="LRR_1"/>
    <property type="match status" value="2"/>
</dbReference>
<evidence type="ECO:0000256" key="3">
    <source>
        <dbReference type="ARBA" id="ARBA00022614"/>
    </source>
</evidence>
<dbReference type="EMBL" id="CM026427">
    <property type="protein sequence ID" value="KAG0570986.1"/>
    <property type="molecule type" value="Genomic_DNA"/>
</dbReference>
<feature type="compositionally biased region" description="Polar residues" evidence="11">
    <location>
        <begin position="916"/>
        <end position="928"/>
    </location>
</feature>
<dbReference type="InterPro" id="IPR000719">
    <property type="entry name" value="Prot_kinase_dom"/>
</dbReference>
<feature type="region of interest" description="Disordered" evidence="11">
    <location>
        <begin position="915"/>
        <end position="940"/>
    </location>
</feature>
<dbReference type="SUPFAM" id="SSF56112">
    <property type="entry name" value="Protein kinase-like (PK-like)"/>
    <property type="match status" value="1"/>
</dbReference>
<evidence type="ECO:0000313" key="15">
    <source>
        <dbReference type="EMBL" id="KAG0570986.1"/>
    </source>
</evidence>
<dbReference type="Gene3D" id="1.10.510.10">
    <property type="entry name" value="Transferase(Phosphotransferase) domain 1"/>
    <property type="match status" value="1"/>
</dbReference>
<keyword evidence="6 12" id="KW-1133">Transmembrane helix</keyword>
<proteinExistence type="predicted"/>
<dbReference type="InterPro" id="IPR008271">
    <property type="entry name" value="Ser/Thr_kinase_AS"/>
</dbReference>
<dbReference type="InterPro" id="IPR001611">
    <property type="entry name" value="Leu-rich_rpt"/>
</dbReference>
<keyword evidence="3" id="KW-0433">Leucine-rich repeat</keyword>
<feature type="transmembrane region" description="Helical" evidence="12">
    <location>
        <begin position="566"/>
        <end position="594"/>
    </location>
</feature>
<dbReference type="PROSITE" id="PS50011">
    <property type="entry name" value="PROTEIN_KINASE_DOM"/>
    <property type="match status" value="1"/>
</dbReference>
<dbReference type="SUPFAM" id="SSF52058">
    <property type="entry name" value="L domain-like"/>
    <property type="match status" value="1"/>
</dbReference>
<dbReference type="InterPro" id="IPR024788">
    <property type="entry name" value="Malectin-like_Carb-bd_dom"/>
</dbReference>
<keyword evidence="8" id="KW-0675">Receptor</keyword>
<dbReference type="SMART" id="SM00220">
    <property type="entry name" value="S_TKc"/>
    <property type="match status" value="1"/>
</dbReference>
<dbReference type="PROSITE" id="PS00108">
    <property type="entry name" value="PROTEIN_KINASE_ST"/>
    <property type="match status" value="1"/>
</dbReference>
<dbReference type="FunFam" id="3.30.200.20:FF:000394">
    <property type="entry name" value="Leucine-rich repeat receptor-like protein kinase"/>
    <property type="match status" value="1"/>
</dbReference>
<evidence type="ECO:0000256" key="1">
    <source>
        <dbReference type="ARBA" id="ARBA00004167"/>
    </source>
</evidence>
<dbReference type="EC" id="2.7.11.1" evidence="2"/>
<dbReference type="InterPro" id="IPR001245">
    <property type="entry name" value="Ser-Thr/Tyr_kinase_cat_dom"/>
</dbReference>
<reference evidence="15 16" key="1">
    <citation type="submission" date="2020-06" db="EMBL/GenBank/DDBJ databases">
        <title>WGS assembly of Ceratodon purpureus strain R40.</title>
        <authorList>
            <person name="Carey S.B."/>
            <person name="Jenkins J."/>
            <person name="Shu S."/>
            <person name="Lovell J.T."/>
            <person name="Sreedasyam A."/>
            <person name="Maumus F."/>
            <person name="Tiley G.P."/>
            <person name="Fernandez-Pozo N."/>
            <person name="Barry K."/>
            <person name="Chen C."/>
            <person name="Wang M."/>
            <person name="Lipzen A."/>
            <person name="Daum C."/>
            <person name="Saski C.A."/>
            <person name="Payton A.C."/>
            <person name="Mcbreen J.C."/>
            <person name="Conrad R.E."/>
            <person name="Kollar L.M."/>
            <person name="Olsson S."/>
            <person name="Huttunen S."/>
            <person name="Landis J.B."/>
            <person name="Wickett N.J."/>
            <person name="Johnson M.G."/>
            <person name="Rensing S.A."/>
            <person name="Grimwood J."/>
            <person name="Schmutz J."/>
            <person name="Mcdaniel S.F."/>
        </authorList>
    </citation>
    <scope>NUCLEOTIDE SEQUENCE [LARGE SCALE GENOMIC DNA]</scope>
    <source>
        <strain evidence="15 16">R40</strain>
    </source>
</reference>
<sequence length="940" mass="101375">MMGFGGGGAVTWIKVVVAVLVIVEYGGSGAWGQNSQQGWLNIDCGAEVDYKDGGTGINWVSDAPYITNGKVGTITGYSSFPEAKTLRYFDQPQGKNCYKLPVISNGVYMLRATFFYAAYDNAPNPPTFQLAIDGTVYDTFTADATIGQWREVFFVAQSNVTFFCLVRDPTFNSVPFISAITLKPYTGKYLGFNAYFADKRLIRTVQRVNFGGNNLIRYPDDPFDRYWFGQGTNTSYLQTATPLKVLNTTLPIVNTEKNAFYVPWPVLQDGLQLPAPGNMTLLANGGTEGDSDVYSLAEICLHFAELDETANITSRGFDITVPRPGGPQVFYENAFNYTDNFTPIPMPFTANTWYFWDLIDFGPSSAITFSPSPNAVRGPIINGMELFAITEPADLTLTTSGNALALEAIKVDMKLTAWTGDPCVPVPHNWVNCTLNTKTQQLEVTVVDLSGYNLSGTISPSFAKLDGLISLSLANNALTGPLPDLSTITTLKSLRLENNALTGPLPNWLTSLKSLTKLSVQNNNFSGEIPSGLLAANYLQFTYQPGNPDLIGGTSKPSSSKSSSKVGIIVGAIVGGLVGLGALVALVVCCCMCISRANARKTAKSQGVSLSEIAGAKAFSFAQIAAFTNNFKRKIGSGGFGPVYYGRLPGGQEVAVKVADSSSHQGAAEFHNEVELMSRVHHRNLVPFVGYCQEGANQILVYEFIDLGSLQDNLFGTSSRNAEAFNWNRRLNIAVNAAQGLEYLHTGCVPGIIHRDVKSSNILLTSKPEVAKVADFGLSKLTSDENATHVSTLVKGTAGYLDPEYFQTNFLTFKSDIYSFGVVLLELMTGQPPINTSPSSRSAGSLVEWVRQNLSAGDIDKILDPTVKASKPNMDGLWKVAEVAMICAEPKGVHRPTMSEVVQELRAALALEVGSTEDNPSEVSSNDVSAIFSGSMPTGR</sequence>
<dbReference type="Gene3D" id="3.80.10.10">
    <property type="entry name" value="Ribonuclease Inhibitor"/>
    <property type="match status" value="1"/>
</dbReference>
<protein>
    <recommendedName>
        <fullName evidence="2">non-specific serine/threonine protein kinase</fullName>
        <ecNumber evidence="2">2.7.11.1</ecNumber>
    </recommendedName>
</protein>
<accession>A0A8T0HJL4</accession>
<comment type="caution">
    <text evidence="15">The sequence shown here is derived from an EMBL/GenBank/DDBJ whole genome shotgun (WGS) entry which is preliminary data.</text>
</comment>
<dbReference type="PANTHER" id="PTHR45631">
    <property type="entry name" value="OS07G0107800 PROTEIN-RELATED"/>
    <property type="match status" value="1"/>
</dbReference>